<evidence type="ECO:0000256" key="3">
    <source>
        <dbReference type="PROSITE-ProRule" id="PRU00339"/>
    </source>
</evidence>
<evidence type="ECO:0000256" key="1">
    <source>
        <dbReference type="ARBA" id="ARBA00004196"/>
    </source>
</evidence>
<dbReference type="GO" id="GO:0030313">
    <property type="term" value="C:cell envelope"/>
    <property type="evidence" value="ECO:0007669"/>
    <property type="project" value="UniProtKB-SubCell"/>
</dbReference>
<keyword evidence="4" id="KW-0812">Transmembrane</keyword>
<evidence type="ECO:0000313" key="6">
    <source>
        <dbReference type="Proteomes" id="UP000264589"/>
    </source>
</evidence>
<dbReference type="Gene3D" id="1.25.40.10">
    <property type="entry name" value="Tetratricopeptide repeat domain"/>
    <property type="match status" value="2"/>
</dbReference>
<dbReference type="Pfam" id="PF13428">
    <property type="entry name" value="TPR_14"/>
    <property type="match status" value="1"/>
</dbReference>
<keyword evidence="3" id="KW-0802">TPR repeat</keyword>
<reference evidence="5 6" key="1">
    <citation type="submission" date="2018-08" db="EMBL/GenBank/DDBJ databases">
        <title>Parvularcula sp. SM1705, isolated from surface water of the South Sea China.</title>
        <authorList>
            <person name="Sun L."/>
        </authorList>
    </citation>
    <scope>NUCLEOTIDE SEQUENCE [LARGE SCALE GENOMIC DNA]</scope>
    <source>
        <strain evidence="5 6">SM1705</strain>
    </source>
</reference>
<dbReference type="PANTHER" id="PTHR47870">
    <property type="entry name" value="CYTOCHROME C-TYPE BIOGENESIS PROTEIN CCMH"/>
    <property type="match status" value="1"/>
</dbReference>
<comment type="subcellular location">
    <subcellularLocation>
        <location evidence="1">Cell envelope</location>
    </subcellularLocation>
</comment>
<dbReference type="InterPro" id="IPR051263">
    <property type="entry name" value="C-type_cytochrome_biogenesis"/>
</dbReference>
<feature type="transmembrane region" description="Helical" evidence="4">
    <location>
        <begin position="6"/>
        <end position="26"/>
    </location>
</feature>
<keyword evidence="2" id="KW-0201">Cytochrome c-type biogenesis</keyword>
<dbReference type="EMBL" id="QUQO01000001">
    <property type="protein sequence ID" value="RFB05581.1"/>
    <property type="molecule type" value="Genomic_DNA"/>
</dbReference>
<dbReference type="PANTHER" id="PTHR47870:SF1">
    <property type="entry name" value="CYTOCHROME C-TYPE BIOGENESIS PROTEIN CCMH"/>
    <property type="match status" value="1"/>
</dbReference>
<feature type="transmembrane region" description="Helical" evidence="4">
    <location>
        <begin position="95"/>
        <end position="115"/>
    </location>
</feature>
<dbReference type="NCBIfam" id="TIGR03142">
    <property type="entry name" value="cytochro_ccmI"/>
    <property type="match status" value="1"/>
</dbReference>
<keyword evidence="4" id="KW-1133">Transmembrane helix</keyword>
<dbReference type="InterPro" id="IPR019734">
    <property type="entry name" value="TPR_rpt"/>
</dbReference>
<proteinExistence type="predicted"/>
<sequence>MPILTIILAGGLITLIILAFLSWPFFRQEKSDSAESRDVAIYQDQLAELDRDAARGVLTEDQKAAAKSEIERRLLQALKREEAARTTTVSRAGRLAVIASLAAIPLAGALIYLTLGTPDGPQMPSAISPSQAREQLAANERHPELDQQITALEKRLETETEDVDGFTLLARTYARLGEYDNALRAYAQINRLTGGGDAQMAGEMAEVMVLANEGVVGDEARQIFELILEDYPGDPQSVYYLALARAQAGDVPGALADLRNLRENSADGAPWLPAVDGLIAQLSPESLPPAEEERRFAGPSTEQMQAAQNMSADDRQQMIEGMVEGLAARLAEEPDDVEGWKRLARAYEVLGRTDDAALAHREVLKRDPDDAAAKAFLEGR</sequence>
<dbReference type="Proteomes" id="UP000264589">
    <property type="component" value="Unassembled WGS sequence"/>
</dbReference>
<dbReference type="InterPro" id="IPR011990">
    <property type="entry name" value="TPR-like_helical_dom_sf"/>
</dbReference>
<dbReference type="InterPro" id="IPR017560">
    <property type="entry name" value="Cyt_c_biogenesis_CcmI"/>
</dbReference>
<dbReference type="GO" id="GO:0017004">
    <property type="term" value="P:cytochrome complex assembly"/>
    <property type="evidence" value="ECO:0007669"/>
    <property type="project" value="UniProtKB-KW"/>
</dbReference>
<dbReference type="AlphaFoldDB" id="A0A371RJF8"/>
<evidence type="ECO:0000313" key="5">
    <source>
        <dbReference type="EMBL" id="RFB05581.1"/>
    </source>
</evidence>
<keyword evidence="6" id="KW-1185">Reference proteome</keyword>
<gene>
    <name evidence="5" type="primary">ccmI</name>
    <name evidence="5" type="ORF">DX908_10080</name>
</gene>
<comment type="caution">
    <text evidence="5">The sequence shown here is derived from an EMBL/GenBank/DDBJ whole genome shotgun (WGS) entry which is preliminary data.</text>
</comment>
<dbReference type="PROSITE" id="PS50005">
    <property type="entry name" value="TPR"/>
    <property type="match status" value="1"/>
</dbReference>
<feature type="repeat" description="TPR" evidence="3">
    <location>
        <begin position="337"/>
        <end position="370"/>
    </location>
</feature>
<dbReference type="SMART" id="SM00028">
    <property type="entry name" value="TPR"/>
    <property type="match status" value="2"/>
</dbReference>
<keyword evidence="4" id="KW-0472">Membrane</keyword>
<accession>A0A371RJF8</accession>
<name>A0A371RJF8_9PROT</name>
<protein>
    <submittedName>
        <fullName evidence="5">C-type cytochrome biogenesis protein CcmI</fullName>
    </submittedName>
</protein>
<dbReference type="InParanoid" id="A0A371RJF8"/>
<dbReference type="SUPFAM" id="SSF48452">
    <property type="entry name" value="TPR-like"/>
    <property type="match status" value="1"/>
</dbReference>
<evidence type="ECO:0000256" key="2">
    <source>
        <dbReference type="ARBA" id="ARBA00022748"/>
    </source>
</evidence>
<evidence type="ECO:0000256" key="4">
    <source>
        <dbReference type="SAM" id="Phobius"/>
    </source>
</evidence>
<organism evidence="5 6">
    <name type="scientific">Parvularcula marina</name>
    <dbReference type="NCBI Taxonomy" id="2292771"/>
    <lineage>
        <taxon>Bacteria</taxon>
        <taxon>Pseudomonadati</taxon>
        <taxon>Pseudomonadota</taxon>
        <taxon>Alphaproteobacteria</taxon>
        <taxon>Parvularculales</taxon>
        <taxon>Parvularculaceae</taxon>
        <taxon>Parvularcula</taxon>
    </lineage>
</organism>